<keyword evidence="4" id="KW-1185">Reference proteome</keyword>
<reference evidence="2" key="2">
    <citation type="submission" date="2016-05" db="EMBL/GenBank/DDBJ databases">
        <title>Comparative analysis highlights variable genome content of wheat rusts and divergence of the mating loci.</title>
        <authorList>
            <person name="Cuomo C.A."/>
            <person name="Bakkeren G."/>
            <person name="Szabo L."/>
            <person name="Khalil H."/>
            <person name="Joly D."/>
            <person name="Goldberg J."/>
            <person name="Young S."/>
            <person name="Zeng Q."/>
            <person name="Fellers J."/>
        </authorList>
    </citation>
    <scope>NUCLEOTIDE SEQUENCE [LARGE SCALE GENOMIC DNA]</scope>
    <source>
        <strain evidence="2">1-1 BBBD Race 1</strain>
    </source>
</reference>
<organism evidence="2">
    <name type="scientific">Puccinia triticina (isolate 1-1 / race 1 (BBBD))</name>
    <name type="common">Brown leaf rust fungus</name>
    <dbReference type="NCBI Taxonomy" id="630390"/>
    <lineage>
        <taxon>Eukaryota</taxon>
        <taxon>Fungi</taxon>
        <taxon>Dikarya</taxon>
        <taxon>Basidiomycota</taxon>
        <taxon>Pucciniomycotina</taxon>
        <taxon>Pucciniomycetes</taxon>
        <taxon>Pucciniales</taxon>
        <taxon>Pucciniaceae</taxon>
        <taxon>Puccinia</taxon>
    </lineage>
</organism>
<accession>A0A0C4EUI6</accession>
<dbReference type="EnsemblFungi" id="PTTG_04465-t43_1">
    <property type="protein sequence ID" value="PTTG_04465-t43_1-p1"/>
    <property type="gene ID" value="PTTG_04465"/>
</dbReference>
<reference evidence="3" key="4">
    <citation type="submission" date="2025-05" db="UniProtKB">
        <authorList>
            <consortium name="EnsemblFungi"/>
        </authorList>
    </citation>
    <scope>IDENTIFICATION</scope>
    <source>
        <strain evidence="3">isolate 1-1 / race 1 (BBBD)</strain>
    </source>
</reference>
<feature type="compositionally biased region" description="Pro residues" evidence="1">
    <location>
        <begin position="93"/>
        <end position="102"/>
    </location>
</feature>
<feature type="region of interest" description="Disordered" evidence="1">
    <location>
        <begin position="1"/>
        <end position="102"/>
    </location>
</feature>
<evidence type="ECO:0000256" key="1">
    <source>
        <dbReference type="SAM" id="MobiDB-lite"/>
    </source>
</evidence>
<dbReference type="VEuPathDB" id="FungiDB:PTTG_04465"/>
<dbReference type="EMBL" id="ADAS02000051">
    <property type="protein sequence ID" value="OAV93365.1"/>
    <property type="molecule type" value="Genomic_DNA"/>
</dbReference>
<name>A0A0C4EUI6_PUCT1</name>
<feature type="compositionally biased region" description="Pro residues" evidence="1">
    <location>
        <begin position="63"/>
        <end position="79"/>
    </location>
</feature>
<dbReference type="Proteomes" id="UP000005240">
    <property type="component" value="Unassembled WGS sequence"/>
</dbReference>
<evidence type="ECO:0000313" key="2">
    <source>
        <dbReference type="EMBL" id="OAV93365.1"/>
    </source>
</evidence>
<evidence type="ECO:0000313" key="4">
    <source>
        <dbReference type="Proteomes" id="UP000005240"/>
    </source>
</evidence>
<reference evidence="3 4" key="3">
    <citation type="journal article" date="2017" name="G3 (Bethesda)">
        <title>Comparative analysis highlights variable genome content of wheat rusts and divergence of the mating loci.</title>
        <authorList>
            <person name="Cuomo C.A."/>
            <person name="Bakkeren G."/>
            <person name="Khalil H.B."/>
            <person name="Panwar V."/>
            <person name="Joly D."/>
            <person name="Linning R."/>
            <person name="Sakthikumar S."/>
            <person name="Song X."/>
            <person name="Adiconis X."/>
            <person name="Fan L."/>
            <person name="Goldberg J.M."/>
            <person name="Levin J.Z."/>
            <person name="Young S."/>
            <person name="Zeng Q."/>
            <person name="Anikster Y."/>
            <person name="Bruce M."/>
            <person name="Wang M."/>
            <person name="Yin C."/>
            <person name="McCallum B."/>
            <person name="Szabo L.J."/>
            <person name="Hulbert S."/>
            <person name="Chen X."/>
            <person name="Fellers J.P."/>
        </authorList>
    </citation>
    <scope>NUCLEOTIDE SEQUENCE</scope>
    <source>
        <strain evidence="3">isolate 1-1 / race 1 (BBBD)</strain>
        <strain evidence="4">Isolate 1-1 / race 1 (BBBD)</strain>
    </source>
</reference>
<reference evidence="2" key="1">
    <citation type="submission" date="2009-11" db="EMBL/GenBank/DDBJ databases">
        <authorList>
            <consortium name="The Broad Institute Genome Sequencing Platform"/>
            <person name="Ward D."/>
            <person name="Feldgarden M."/>
            <person name="Earl A."/>
            <person name="Young S.K."/>
            <person name="Zeng Q."/>
            <person name="Koehrsen M."/>
            <person name="Alvarado L."/>
            <person name="Berlin A."/>
            <person name="Bochicchio J."/>
            <person name="Borenstein D."/>
            <person name="Chapman S.B."/>
            <person name="Chen Z."/>
            <person name="Engels R."/>
            <person name="Freedman E."/>
            <person name="Gellesch M."/>
            <person name="Goldberg J."/>
            <person name="Griggs A."/>
            <person name="Gujja S."/>
            <person name="Heilman E."/>
            <person name="Heiman D."/>
            <person name="Hepburn T."/>
            <person name="Howarth C."/>
            <person name="Jen D."/>
            <person name="Larson L."/>
            <person name="Lewis B."/>
            <person name="Mehta T."/>
            <person name="Park D."/>
            <person name="Pearson M."/>
            <person name="Roberts A."/>
            <person name="Saif S."/>
            <person name="Shea T."/>
            <person name="Shenoy N."/>
            <person name="Sisk P."/>
            <person name="Stolte C."/>
            <person name="Sykes S."/>
            <person name="Thomson T."/>
            <person name="Walk T."/>
            <person name="White J."/>
            <person name="Yandava C."/>
            <person name="Izard J."/>
            <person name="Baranova O.V."/>
            <person name="Blanton J.M."/>
            <person name="Tanner A.C."/>
            <person name="Dewhirst F.E."/>
            <person name="Haas B."/>
            <person name="Nusbaum C."/>
            <person name="Birren B."/>
        </authorList>
    </citation>
    <scope>NUCLEOTIDE SEQUENCE [LARGE SCALE GENOMIC DNA]</scope>
    <source>
        <strain evidence="2">1-1 BBBD Race 1</strain>
    </source>
</reference>
<evidence type="ECO:0000313" key="3">
    <source>
        <dbReference type="EnsemblFungi" id="PTTG_04465-t43_1-p1"/>
    </source>
</evidence>
<protein>
    <submittedName>
        <fullName evidence="2 3">Uncharacterized protein</fullName>
    </submittedName>
</protein>
<gene>
    <name evidence="2" type="ORF">PTTG_04465</name>
</gene>
<dbReference type="AlphaFoldDB" id="A0A0C4EUI6"/>
<sequence length="102" mass="10254">MNNPAAQLSLAPVAAIKHAKPPVPGEHTKPPAAAKHAEETPAAGNKSVAAGKGLVAVKTPGGTEPPTPSFPPSLQPPLTVPRMGLSSTLTPLPSQPRSPLQP</sequence>
<proteinExistence type="predicted"/>